<evidence type="ECO:0000256" key="5">
    <source>
        <dbReference type="ARBA" id="ARBA00022989"/>
    </source>
</evidence>
<proteinExistence type="inferred from homology"/>
<comment type="subcellular location">
    <subcellularLocation>
        <location evidence="1">Cell membrane</location>
        <topology evidence="1">Multi-pass membrane protein</topology>
    </subcellularLocation>
</comment>
<dbReference type="Pfam" id="PF01757">
    <property type="entry name" value="Acyl_transf_3"/>
    <property type="match status" value="1"/>
</dbReference>
<evidence type="ECO:0000256" key="2">
    <source>
        <dbReference type="ARBA" id="ARBA00007400"/>
    </source>
</evidence>
<dbReference type="PANTHER" id="PTHR40074:SF2">
    <property type="entry name" value="O-ACETYLTRANSFERASE WECH"/>
    <property type="match status" value="1"/>
</dbReference>
<dbReference type="RefSeq" id="WP_131850695.1">
    <property type="nucleotide sequence ID" value="NZ_SKFH01000003.1"/>
</dbReference>
<dbReference type="GO" id="GO:0005886">
    <property type="term" value="C:plasma membrane"/>
    <property type="evidence" value="ECO:0007669"/>
    <property type="project" value="UniProtKB-SubCell"/>
</dbReference>
<evidence type="ECO:0000256" key="7">
    <source>
        <dbReference type="SAM" id="Phobius"/>
    </source>
</evidence>
<name>A0A4R4E3J8_9BACT</name>
<evidence type="ECO:0000256" key="6">
    <source>
        <dbReference type="ARBA" id="ARBA00023136"/>
    </source>
</evidence>
<reference evidence="9 10" key="1">
    <citation type="submission" date="2019-03" db="EMBL/GenBank/DDBJ databases">
        <authorList>
            <person name="Kim M.K.M."/>
        </authorList>
    </citation>
    <scope>NUCLEOTIDE SEQUENCE [LARGE SCALE GENOMIC DNA]</scope>
    <source>
        <strain evidence="9 10">17J68-15</strain>
    </source>
</reference>
<dbReference type="PANTHER" id="PTHR40074">
    <property type="entry name" value="O-ACETYLTRANSFERASE WECH"/>
    <property type="match status" value="1"/>
</dbReference>
<keyword evidence="3" id="KW-1003">Cell membrane</keyword>
<dbReference type="GO" id="GO:0009246">
    <property type="term" value="P:enterobacterial common antigen biosynthetic process"/>
    <property type="evidence" value="ECO:0007669"/>
    <property type="project" value="TreeGrafter"/>
</dbReference>
<feature type="domain" description="Acyltransferase 3" evidence="8">
    <location>
        <begin position="19"/>
        <end position="382"/>
    </location>
</feature>
<dbReference type="GO" id="GO:0016413">
    <property type="term" value="F:O-acetyltransferase activity"/>
    <property type="evidence" value="ECO:0007669"/>
    <property type="project" value="TreeGrafter"/>
</dbReference>
<evidence type="ECO:0000256" key="3">
    <source>
        <dbReference type="ARBA" id="ARBA00022475"/>
    </source>
</evidence>
<feature type="transmembrane region" description="Helical" evidence="7">
    <location>
        <begin position="224"/>
        <end position="243"/>
    </location>
</feature>
<evidence type="ECO:0000313" key="9">
    <source>
        <dbReference type="EMBL" id="TCZ74096.1"/>
    </source>
</evidence>
<evidence type="ECO:0000256" key="1">
    <source>
        <dbReference type="ARBA" id="ARBA00004651"/>
    </source>
</evidence>
<evidence type="ECO:0000256" key="4">
    <source>
        <dbReference type="ARBA" id="ARBA00022692"/>
    </source>
</evidence>
<dbReference type="OrthoDB" id="265992at2"/>
<keyword evidence="10" id="KW-1185">Reference proteome</keyword>
<feature type="transmembrane region" description="Helical" evidence="7">
    <location>
        <begin position="332"/>
        <end position="353"/>
    </location>
</feature>
<feature type="transmembrane region" description="Helical" evidence="7">
    <location>
        <begin position="158"/>
        <end position="177"/>
    </location>
</feature>
<evidence type="ECO:0000259" key="8">
    <source>
        <dbReference type="Pfam" id="PF01757"/>
    </source>
</evidence>
<protein>
    <submittedName>
        <fullName evidence="9">Acyltransferase</fullName>
    </submittedName>
</protein>
<feature type="transmembrane region" description="Helical" evidence="7">
    <location>
        <begin position="289"/>
        <end position="311"/>
    </location>
</feature>
<gene>
    <name evidence="9" type="ORF">E0486_03200</name>
</gene>
<dbReference type="AlphaFoldDB" id="A0A4R4E3J8"/>
<keyword evidence="5 7" id="KW-1133">Transmembrane helix</keyword>
<feature type="transmembrane region" description="Helical" evidence="7">
    <location>
        <begin position="255"/>
        <end position="277"/>
    </location>
</feature>
<keyword evidence="9" id="KW-0808">Transferase</keyword>
<comment type="caution">
    <text evidence="9">The sequence shown here is derived from an EMBL/GenBank/DDBJ whole genome shotgun (WGS) entry which is preliminary data.</text>
</comment>
<organism evidence="9 10">
    <name type="scientific">Flaviaesturariibacter aridisoli</name>
    <dbReference type="NCBI Taxonomy" id="2545761"/>
    <lineage>
        <taxon>Bacteria</taxon>
        <taxon>Pseudomonadati</taxon>
        <taxon>Bacteroidota</taxon>
        <taxon>Chitinophagia</taxon>
        <taxon>Chitinophagales</taxon>
        <taxon>Chitinophagaceae</taxon>
        <taxon>Flaviaestuariibacter</taxon>
    </lineage>
</organism>
<dbReference type="EMBL" id="SKFH01000003">
    <property type="protein sequence ID" value="TCZ74096.1"/>
    <property type="molecule type" value="Genomic_DNA"/>
</dbReference>
<accession>A0A4R4E3J8</accession>
<feature type="transmembrane region" description="Helical" evidence="7">
    <location>
        <begin position="100"/>
        <end position="119"/>
    </location>
</feature>
<comment type="similarity">
    <text evidence="2">Belongs to the acyltransferase 3 family.</text>
</comment>
<keyword evidence="9" id="KW-0012">Acyltransferase</keyword>
<keyword evidence="6 7" id="KW-0472">Membrane</keyword>
<feature type="transmembrane region" description="Helical" evidence="7">
    <location>
        <begin position="62"/>
        <end position="80"/>
    </location>
</feature>
<feature type="transmembrane region" description="Helical" evidence="7">
    <location>
        <begin position="365"/>
        <end position="393"/>
    </location>
</feature>
<dbReference type="Proteomes" id="UP000295164">
    <property type="component" value="Unassembled WGS sequence"/>
</dbReference>
<dbReference type="InterPro" id="IPR002656">
    <property type="entry name" value="Acyl_transf_3_dom"/>
</dbReference>
<feature type="transmembrane region" description="Helical" evidence="7">
    <location>
        <begin position="184"/>
        <end position="204"/>
    </location>
</feature>
<keyword evidence="4 7" id="KW-0812">Transmembrane</keyword>
<sequence>MQNILRPEWSRKMRFFSFVSMMLLVYVHGYDLNDRYLQPFTPVLEKMTGTAFFEYLTANGLFRFRIPMLFAISGYLLALADHKGYWKVLARRFRTLAVPYLLWSAIGALIAFGLFHWSFTHASVLHTHMQPTEKNWDQFGWREWRDTILSTNVSYQLWFLRSLFLLNLIYPLLRYLVRHAPVALFTFIALLWFTTPASPLQIAMMIAGEKSQLTGVLQHFQGPWGIFLDGEGLLPFCLGIWLCKRGKDLSVAPRCFSMKVFAALFVVLSMTKTWLAFHTGLFPNIYLPGMIQWFLHKWVIVTGMLVAWYGSGRLVNWCLRQRWFRHMSDQTFMIYALHVPLVTYLIDPVHGLLQPFRYYRMTTYLLLPLAIILAATAVGMLLKAVAPPLFGILTGNRGLKPVKVPDPEPPAVNVAVVTAAPQPSAT</sequence>
<evidence type="ECO:0000313" key="10">
    <source>
        <dbReference type="Proteomes" id="UP000295164"/>
    </source>
</evidence>